<organism evidence="2 3">
    <name type="scientific">Paenibacillus stellifer</name>
    <dbReference type="NCBI Taxonomy" id="169760"/>
    <lineage>
        <taxon>Bacteria</taxon>
        <taxon>Bacillati</taxon>
        <taxon>Bacillota</taxon>
        <taxon>Bacilli</taxon>
        <taxon>Bacillales</taxon>
        <taxon>Paenibacillaceae</taxon>
        <taxon>Paenibacillus</taxon>
    </lineage>
</organism>
<dbReference type="EMBL" id="CP009286">
    <property type="protein sequence ID" value="AIQ65972.1"/>
    <property type="molecule type" value="Genomic_DNA"/>
</dbReference>
<gene>
    <name evidence="2" type="ORF">PSTEL_25510</name>
</gene>
<dbReference type="Gene3D" id="3.40.50.10090">
    <property type="match status" value="2"/>
</dbReference>
<name>A0A089LYK8_9BACL</name>
<dbReference type="InterPro" id="IPR003754">
    <property type="entry name" value="4pyrrol_synth_uPrphyn_synth"/>
</dbReference>
<dbReference type="STRING" id="169760.PSTEL_25510"/>
<feature type="domain" description="Tetrapyrrole biosynthesis uroporphyrinogen III synthase" evidence="1">
    <location>
        <begin position="20"/>
        <end position="259"/>
    </location>
</feature>
<dbReference type="KEGG" id="pste:PSTEL_25510"/>
<dbReference type="Pfam" id="PF02602">
    <property type="entry name" value="HEM4"/>
    <property type="match status" value="1"/>
</dbReference>
<evidence type="ECO:0000313" key="3">
    <source>
        <dbReference type="Proteomes" id="UP000029507"/>
    </source>
</evidence>
<dbReference type="Proteomes" id="UP000029507">
    <property type="component" value="Chromosome"/>
</dbReference>
<dbReference type="GO" id="GO:0006780">
    <property type="term" value="P:uroporphyrinogen III biosynthetic process"/>
    <property type="evidence" value="ECO:0007669"/>
    <property type="project" value="InterPro"/>
</dbReference>
<dbReference type="SUPFAM" id="SSF69618">
    <property type="entry name" value="HemD-like"/>
    <property type="match status" value="1"/>
</dbReference>
<keyword evidence="3" id="KW-1185">Reference proteome</keyword>
<dbReference type="OrthoDB" id="9775656at2"/>
<proteinExistence type="predicted"/>
<dbReference type="AlphaFoldDB" id="A0A089LYK8"/>
<dbReference type="GO" id="GO:0004852">
    <property type="term" value="F:uroporphyrinogen-III synthase activity"/>
    <property type="evidence" value="ECO:0007669"/>
    <property type="project" value="InterPro"/>
</dbReference>
<dbReference type="RefSeq" id="WP_038699446.1">
    <property type="nucleotide sequence ID" value="NZ_CP009286.1"/>
</dbReference>
<sequence length="270" mass="29061">MADQLQGVIIALAGPRKSEELAKLVTNMGGTALLRPAQGTVFLDGEELRRDLAAWIADPPDWSILTTGMGLDALFESAAGMGLEEKFREVLAGSRIAARGYKTVNALKKRGLVPAVRDDDGSTSGLIRGLEAYDLRGARAVLQLHGDPAPRLNAWLQEAGASVQQILPYKHLPPEEESLALLLEEIIQGKVDAVTFTSAPQIRFLAEYAESRGMLPAMLEAFETSVLAVSVGKVTADSLKEAGISRIVVPEQERMGSMIVELGRYLAARQ</sequence>
<dbReference type="InterPro" id="IPR036108">
    <property type="entry name" value="4pyrrol_syn_uPrphyn_synt_sf"/>
</dbReference>
<dbReference type="HOGENOM" id="CLU_011276_9_1_9"/>
<evidence type="ECO:0000259" key="1">
    <source>
        <dbReference type="Pfam" id="PF02602"/>
    </source>
</evidence>
<reference evidence="2 3" key="1">
    <citation type="submission" date="2014-08" db="EMBL/GenBank/DDBJ databases">
        <title>Comparative genomics of the Paenibacillus odorifer group.</title>
        <authorList>
            <person name="den Bakker H.C."/>
            <person name="Tsai Y.-C."/>
            <person name="Martin N."/>
            <person name="Korlach J."/>
            <person name="Wiedmann M."/>
        </authorList>
    </citation>
    <scope>NUCLEOTIDE SEQUENCE [LARGE SCALE GENOMIC DNA]</scope>
    <source>
        <strain evidence="2 3">DSM 14472</strain>
    </source>
</reference>
<dbReference type="PANTHER" id="PTHR40082:SF1">
    <property type="entry name" value="BLR5956 PROTEIN"/>
    <property type="match status" value="1"/>
</dbReference>
<dbReference type="NCBIfam" id="NF004584">
    <property type="entry name" value="PRK05928.2-1"/>
    <property type="match status" value="1"/>
</dbReference>
<dbReference type="CDD" id="cd06578">
    <property type="entry name" value="HemD"/>
    <property type="match status" value="1"/>
</dbReference>
<dbReference type="InterPro" id="IPR039793">
    <property type="entry name" value="UROS/Hem4"/>
</dbReference>
<protein>
    <submittedName>
        <fullName evidence="2">Uroporphyrinogen-III synthase</fullName>
    </submittedName>
</protein>
<accession>A0A089LYK8</accession>
<evidence type="ECO:0000313" key="2">
    <source>
        <dbReference type="EMBL" id="AIQ65972.1"/>
    </source>
</evidence>
<dbReference type="PANTHER" id="PTHR40082">
    <property type="entry name" value="BLR5956 PROTEIN"/>
    <property type="match status" value="1"/>
</dbReference>